<sequence length="243" mass="27169">MNGRLDFYSFGDLAQNFLCTSSRAEDEQKIREEGDWRDCSKQDNLLEDFSSSTEYLVVTQRRKWRGGTSDVGVPVLRLAVRDWPYWPQPAAKRPLLAWLSAAEQAPQSTSVHGEIGGEGVAVGKQRGSSLSLPRPRLGSPQHPSQQNFITKKKRHTCAQRTVAGRVPVIPGHDMKGDPRMEQCWNTRAGEREYPEKNRRQAASSSTIPTSENPVVNPPSNEVGSPWWEASTLATAPQLLLTYR</sequence>
<name>A0ABQ9HI69_9NEOP</name>
<feature type="region of interest" description="Disordered" evidence="1">
    <location>
        <begin position="119"/>
        <end position="156"/>
    </location>
</feature>
<proteinExistence type="predicted"/>
<dbReference type="Proteomes" id="UP001159363">
    <property type="component" value="Chromosome 4"/>
</dbReference>
<reference evidence="2 3" key="1">
    <citation type="submission" date="2023-02" db="EMBL/GenBank/DDBJ databases">
        <title>LHISI_Scaffold_Assembly.</title>
        <authorList>
            <person name="Stuart O.P."/>
            <person name="Cleave R."/>
            <person name="Magrath M.J.L."/>
            <person name="Mikheyev A.S."/>
        </authorList>
    </citation>
    <scope>NUCLEOTIDE SEQUENCE [LARGE SCALE GENOMIC DNA]</scope>
    <source>
        <strain evidence="2">Daus_M_001</strain>
        <tissue evidence="2">Leg muscle</tissue>
    </source>
</reference>
<gene>
    <name evidence="2" type="ORF">PR048_015770</name>
</gene>
<comment type="caution">
    <text evidence="2">The sequence shown here is derived from an EMBL/GenBank/DDBJ whole genome shotgun (WGS) entry which is preliminary data.</text>
</comment>
<evidence type="ECO:0000256" key="1">
    <source>
        <dbReference type="SAM" id="MobiDB-lite"/>
    </source>
</evidence>
<organism evidence="2 3">
    <name type="scientific">Dryococelus australis</name>
    <dbReference type="NCBI Taxonomy" id="614101"/>
    <lineage>
        <taxon>Eukaryota</taxon>
        <taxon>Metazoa</taxon>
        <taxon>Ecdysozoa</taxon>
        <taxon>Arthropoda</taxon>
        <taxon>Hexapoda</taxon>
        <taxon>Insecta</taxon>
        <taxon>Pterygota</taxon>
        <taxon>Neoptera</taxon>
        <taxon>Polyneoptera</taxon>
        <taxon>Phasmatodea</taxon>
        <taxon>Verophasmatodea</taxon>
        <taxon>Anareolatae</taxon>
        <taxon>Phasmatidae</taxon>
        <taxon>Eurycanthinae</taxon>
        <taxon>Dryococelus</taxon>
    </lineage>
</organism>
<evidence type="ECO:0000313" key="2">
    <source>
        <dbReference type="EMBL" id="KAJ8883915.1"/>
    </source>
</evidence>
<dbReference type="EMBL" id="JARBHB010000005">
    <property type="protein sequence ID" value="KAJ8883915.1"/>
    <property type="molecule type" value="Genomic_DNA"/>
</dbReference>
<feature type="compositionally biased region" description="Low complexity" evidence="1">
    <location>
        <begin position="126"/>
        <end position="140"/>
    </location>
</feature>
<evidence type="ECO:0000313" key="3">
    <source>
        <dbReference type="Proteomes" id="UP001159363"/>
    </source>
</evidence>
<feature type="region of interest" description="Disordered" evidence="1">
    <location>
        <begin position="188"/>
        <end position="225"/>
    </location>
</feature>
<feature type="compositionally biased region" description="Polar residues" evidence="1">
    <location>
        <begin position="200"/>
        <end position="222"/>
    </location>
</feature>
<feature type="compositionally biased region" description="Basic and acidic residues" evidence="1">
    <location>
        <begin position="188"/>
        <end position="198"/>
    </location>
</feature>
<keyword evidence="3" id="KW-1185">Reference proteome</keyword>
<protein>
    <submittedName>
        <fullName evidence="2">Uncharacterized protein</fullName>
    </submittedName>
</protein>
<accession>A0ABQ9HI69</accession>